<feature type="transmembrane region" description="Helical" evidence="8">
    <location>
        <begin position="93"/>
        <end position="112"/>
    </location>
</feature>
<dbReference type="PANTHER" id="PTHR30472:SF25">
    <property type="entry name" value="ABC TRANSPORTER PERMEASE PROTEIN MJ0876-RELATED"/>
    <property type="match status" value="1"/>
</dbReference>
<proteinExistence type="inferred from homology"/>
<evidence type="ECO:0000256" key="1">
    <source>
        <dbReference type="ARBA" id="ARBA00004651"/>
    </source>
</evidence>
<evidence type="ECO:0000256" key="2">
    <source>
        <dbReference type="ARBA" id="ARBA00007935"/>
    </source>
</evidence>
<keyword evidence="4" id="KW-1003">Cell membrane</keyword>
<dbReference type="Gene3D" id="1.10.3470.10">
    <property type="entry name" value="ABC transporter involved in vitamin B12 uptake, BtuC"/>
    <property type="match status" value="1"/>
</dbReference>
<keyword evidence="3" id="KW-0813">Transport</keyword>
<protein>
    <submittedName>
        <fullName evidence="9">Ferrichrome ABC transporter</fullName>
    </submittedName>
</protein>
<gene>
    <name evidence="9" type="primary">fatD-1</name>
    <name evidence="9" type="ordered locus">UU023</name>
</gene>
<dbReference type="HOGENOM" id="CLU_067576_0_0_14"/>
<keyword evidence="5 8" id="KW-0812">Transmembrane</keyword>
<evidence type="ECO:0000256" key="6">
    <source>
        <dbReference type="ARBA" id="ARBA00022989"/>
    </source>
</evidence>
<dbReference type="KEGG" id="uur:UU023"/>
<dbReference type="CDD" id="cd06550">
    <property type="entry name" value="TM_ABC_iron-siderophores_like"/>
    <property type="match status" value="1"/>
</dbReference>
<dbReference type="InterPro" id="IPR037294">
    <property type="entry name" value="ABC_BtuC-like"/>
</dbReference>
<feature type="transmembrane region" description="Helical" evidence="8">
    <location>
        <begin position="21"/>
        <end position="41"/>
    </location>
</feature>
<dbReference type="EMBL" id="AF222894">
    <property type="protein sequence ID" value="AAF30428.1"/>
    <property type="molecule type" value="Genomic_DNA"/>
</dbReference>
<dbReference type="PANTHER" id="PTHR30472">
    <property type="entry name" value="FERRIC ENTEROBACTIN TRANSPORT SYSTEM PERMEASE PROTEIN"/>
    <property type="match status" value="1"/>
</dbReference>
<evidence type="ECO:0000256" key="3">
    <source>
        <dbReference type="ARBA" id="ARBA00022448"/>
    </source>
</evidence>
<dbReference type="GO" id="GO:0033214">
    <property type="term" value="P:siderophore-iron import into cell"/>
    <property type="evidence" value="ECO:0007669"/>
    <property type="project" value="TreeGrafter"/>
</dbReference>
<feature type="transmembrane region" description="Helical" evidence="8">
    <location>
        <begin position="61"/>
        <end position="81"/>
    </location>
</feature>
<feature type="transmembrane region" description="Helical" evidence="8">
    <location>
        <begin position="284"/>
        <end position="305"/>
    </location>
</feature>
<dbReference type="GO" id="GO:0005886">
    <property type="term" value="C:plasma membrane"/>
    <property type="evidence" value="ECO:0007669"/>
    <property type="project" value="UniProtKB-SubCell"/>
</dbReference>
<evidence type="ECO:0000256" key="4">
    <source>
        <dbReference type="ARBA" id="ARBA00022475"/>
    </source>
</evidence>
<feature type="transmembrane region" description="Helical" evidence="8">
    <location>
        <begin position="312"/>
        <end position="332"/>
    </location>
</feature>
<dbReference type="SUPFAM" id="SSF81345">
    <property type="entry name" value="ABC transporter involved in vitamin B12 uptake, BtuC"/>
    <property type="match status" value="1"/>
</dbReference>
<dbReference type="EnsemblBacteria" id="AAF30428">
    <property type="protein sequence ID" value="AAF30428"/>
    <property type="gene ID" value="UU023"/>
</dbReference>
<evidence type="ECO:0000256" key="8">
    <source>
        <dbReference type="SAM" id="Phobius"/>
    </source>
</evidence>
<feature type="transmembrane region" description="Helical" evidence="8">
    <location>
        <begin position="201"/>
        <end position="219"/>
    </location>
</feature>
<reference evidence="9 10" key="1">
    <citation type="journal article" date="2000" name="Nature">
        <title>The complete sequence of the mucosal pathogen Ureaplasma urealyticum.</title>
        <authorList>
            <person name="Glass J.I."/>
            <person name="Lefkowitz E.J."/>
            <person name="Glass J.S."/>
            <person name="Heiner C.R."/>
            <person name="Chen E.Y."/>
            <person name="Cassell G.H."/>
        </authorList>
    </citation>
    <scope>NUCLEOTIDE SEQUENCE [LARGE SCALE GENOMIC DNA]</scope>
    <source>
        <strain evidence="9 10">ATCC 700970</strain>
    </source>
</reference>
<dbReference type="eggNOG" id="COG0609">
    <property type="taxonomic scope" value="Bacteria"/>
</dbReference>
<sequence>MKIKLKFENKLNFKKYLIYKWSVFVVLVLLTSFIFIFNIIYTNKTFIWESFYFQNASFEEVFLLFFYSPIVLLVCGAGLVCSGFSLQSTTRNGLAGPSTLGIFPLAALGNILSQLITKSFSNIFIGYVFGIIFSLFALGINFLFIRISPHKKTFKPIIFGFSLGAIITAVNILIANFNSSIVASPIQLLGSIGVYNSIERFYIGTPIVFISTIILLCYAKKIQILDTDHYLAKSLGIDVNKVFWITSTCSIFIAISTTFLIGGLSLIAIVMPHLVRLLFKRTNYLFQMIIAIFLTTFLLELLGIIVEFFSKFNIVFLVATVFAIPMIVLLKWELGWKVNKN</sequence>
<evidence type="ECO:0000313" key="10">
    <source>
        <dbReference type="Proteomes" id="UP000000423"/>
    </source>
</evidence>
<feature type="transmembrane region" description="Helical" evidence="8">
    <location>
        <begin position="157"/>
        <end position="181"/>
    </location>
</feature>
<dbReference type="GO" id="GO:0022857">
    <property type="term" value="F:transmembrane transporter activity"/>
    <property type="evidence" value="ECO:0007669"/>
    <property type="project" value="InterPro"/>
</dbReference>
<feature type="transmembrane region" description="Helical" evidence="8">
    <location>
        <begin position="242"/>
        <end position="272"/>
    </location>
</feature>
<organism evidence="9 10">
    <name type="scientific">Ureaplasma parvum serovar 3 (strain ATCC 700970)</name>
    <dbReference type="NCBI Taxonomy" id="273119"/>
    <lineage>
        <taxon>Bacteria</taxon>
        <taxon>Bacillati</taxon>
        <taxon>Mycoplasmatota</taxon>
        <taxon>Mycoplasmoidales</taxon>
        <taxon>Mycoplasmoidaceae</taxon>
        <taxon>Ureaplasma</taxon>
    </lineage>
</organism>
<dbReference type="STRING" id="273119.UU023"/>
<name>Q9PRC2_UREPA</name>
<keyword evidence="10" id="KW-1185">Reference proteome</keyword>
<evidence type="ECO:0000256" key="5">
    <source>
        <dbReference type="ARBA" id="ARBA00022692"/>
    </source>
</evidence>
<evidence type="ECO:0000313" key="9">
    <source>
        <dbReference type="EMBL" id="AAF30428.1"/>
    </source>
</evidence>
<dbReference type="Pfam" id="PF01032">
    <property type="entry name" value="FecCD"/>
    <property type="match status" value="1"/>
</dbReference>
<feature type="transmembrane region" description="Helical" evidence="8">
    <location>
        <begin position="124"/>
        <end position="145"/>
    </location>
</feature>
<accession>Q9PRC2</accession>
<comment type="subcellular location">
    <subcellularLocation>
        <location evidence="1">Cell membrane</location>
        <topology evidence="1">Multi-pass membrane protein</topology>
    </subcellularLocation>
</comment>
<comment type="similarity">
    <text evidence="2">Belongs to the binding-protein-dependent transport system permease family. FecCD subfamily.</text>
</comment>
<dbReference type="Proteomes" id="UP000000423">
    <property type="component" value="Chromosome"/>
</dbReference>
<evidence type="ECO:0000256" key="7">
    <source>
        <dbReference type="ARBA" id="ARBA00023136"/>
    </source>
</evidence>
<dbReference type="InterPro" id="IPR000522">
    <property type="entry name" value="ABC_transptr_permease_BtuC"/>
</dbReference>
<dbReference type="AlphaFoldDB" id="Q9PRC2"/>
<keyword evidence="6 8" id="KW-1133">Transmembrane helix</keyword>
<keyword evidence="7 8" id="KW-0472">Membrane</keyword>